<protein>
    <submittedName>
        <fullName evidence="2">Uncharacterized protein</fullName>
    </submittedName>
</protein>
<evidence type="ECO:0000313" key="2">
    <source>
        <dbReference type="EMBL" id="KAK0483906.1"/>
    </source>
</evidence>
<accession>A0AA39PHL7</accession>
<organism evidence="2 3">
    <name type="scientific">Armillaria novae-zelandiae</name>
    <dbReference type="NCBI Taxonomy" id="153914"/>
    <lineage>
        <taxon>Eukaryota</taxon>
        <taxon>Fungi</taxon>
        <taxon>Dikarya</taxon>
        <taxon>Basidiomycota</taxon>
        <taxon>Agaricomycotina</taxon>
        <taxon>Agaricomycetes</taxon>
        <taxon>Agaricomycetidae</taxon>
        <taxon>Agaricales</taxon>
        <taxon>Marasmiineae</taxon>
        <taxon>Physalacriaceae</taxon>
        <taxon>Armillaria</taxon>
    </lineage>
</organism>
<dbReference type="Proteomes" id="UP001175227">
    <property type="component" value="Unassembled WGS sequence"/>
</dbReference>
<proteinExistence type="predicted"/>
<keyword evidence="1" id="KW-0812">Transmembrane</keyword>
<gene>
    <name evidence="2" type="ORF">IW261DRAFT_1561690</name>
</gene>
<keyword evidence="1" id="KW-1133">Transmembrane helix</keyword>
<evidence type="ECO:0000256" key="1">
    <source>
        <dbReference type="SAM" id="Phobius"/>
    </source>
</evidence>
<comment type="caution">
    <text evidence="2">The sequence shown here is derived from an EMBL/GenBank/DDBJ whole genome shotgun (WGS) entry which is preliminary data.</text>
</comment>
<name>A0AA39PHL7_9AGAR</name>
<reference evidence="2" key="1">
    <citation type="submission" date="2023-06" db="EMBL/GenBank/DDBJ databases">
        <authorList>
            <consortium name="Lawrence Berkeley National Laboratory"/>
            <person name="Ahrendt S."/>
            <person name="Sahu N."/>
            <person name="Indic B."/>
            <person name="Wong-Bajracharya J."/>
            <person name="Merenyi Z."/>
            <person name="Ke H.-M."/>
            <person name="Monk M."/>
            <person name="Kocsube S."/>
            <person name="Drula E."/>
            <person name="Lipzen A."/>
            <person name="Balint B."/>
            <person name="Henrissat B."/>
            <person name="Andreopoulos B."/>
            <person name="Martin F.M."/>
            <person name="Harder C.B."/>
            <person name="Rigling D."/>
            <person name="Ford K.L."/>
            <person name="Foster G.D."/>
            <person name="Pangilinan J."/>
            <person name="Papanicolaou A."/>
            <person name="Barry K."/>
            <person name="LaButti K."/>
            <person name="Viragh M."/>
            <person name="Koriabine M."/>
            <person name="Yan M."/>
            <person name="Riley R."/>
            <person name="Champramary S."/>
            <person name="Plett K.L."/>
            <person name="Tsai I.J."/>
            <person name="Slot J."/>
            <person name="Sipos G."/>
            <person name="Plett J."/>
            <person name="Nagy L.G."/>
            <person name="Grigoriev I.V."/>
        </authorList>
    </citation>
    <scope>NUCLEOTIDE SEQUENCE</scope>
    <source>
        <strain evidence="2">ICMP 16352</strain>
    </source>
</reference>
<dbReference type="EMBL" id="JAUEPR010000006">
    <property type="protein sequence ID" value="KAK0483906.1"/>
    <property type="molecule type" value="Genomic_DNA"/>
</dbReference>
<dbReference type="AlphaFoldDB" id="A0AA39PHL7"/>
<keyword evidence="3" id="KW-1185">Reference proteome</keyword>
<sequence length="62" mass="7208">MDMLTTYALAPYLPMLIASFMFVHLVVVAREPYLLPRHVWARRDEERGITGTYSSCPNHTLR</sequence>
<keyword evidence="1" id="KW-0472">Membrane</keyword>
<evidence type="ECO:0000313" key="3">
    <source>
        <dbReference type="Proteomes" id="UP001175227"/>
    </source>
</evidence>
<feature type="transmembrane region" description="Helical" evidence="1">
    <location>
        <begin position="12"/>
        <end position="29"/>
    </location>
</feature>